<keyword evidence="3" id="KW-1185">Reference proteome</keyword>
<dbReference type="OrthoDB" id="1668230at2759"/>
<protein>
    <submittedName>
        <fullName evidence="2">Kinase-like protein</fullName>
    </submittedName>
</protein>
<reference evidence="2 3" key="1">
    <citation type="journal article" date="2016" name="Fungal Biol.">
        <title>The genome of Xylona heveae provides a window into fungal endophytism.</title>
        <authorList>
            <person name="Gazis R."/>
            <person name="Kuo A."/>
            <person name="Riley R."/>
            <person name="LaButti K."/>
            <person name="Lipzen A."/>
            <person name="Lin J."/>
            <person name="Amirebrahimi M."/>
            <person name="Hesse C.N."/>
            <person name="Spatafora J.W."/>
            <person name="Henrissat B."/>
            <person name="Hainaut M."/>
            <person name="Grigoriev I.V."/>
            <person name="Hibbett D.S."/>
        </authorList>
    </citation>
    <scope>NUCLEOTIDE SEQUENCE [LARGE SCALE GENOMIC DNA]</scope>
    <source>
        <strain evidence="2 3">TC161</strain>
    </source>
</reference>
<dbReference type="RefSeq" id="XP_018185872.1">
    <property type="nucleotide sequence ID" value="XM_018336295.1"/>
</dbReference>
<sequence>MSTPPPTKSTRKRITPFPGLVPIACNFDGTGGNILGAAFCYVLGLHPKVAFKFAFKYDYPEDYDPRWKQIYQTNTLHAEEGLAREKNVYMDIAKASRWHPNLHILQPCLCVPEGIFMPPMKCNLRKRLLAARGEKDEYFPPIKLENQPPITSDKKARWVKQLIGALAWLESIGYAHGDLRPPNILLNHDDNVVLADFGSSARLGEDRITSADTYCPLNFDYASHISEQYAAGWCIYTICQGQEPEEFNLPREWRGEDIKMEQISFPSTENLQFQDIIRKCWHLQYPSIAALARDVTTEYNMRKWWYSRWWEYVQERLYILAFLLERPWQLYLMRRVYKNLQAGSDP</sequence>
<dbReference type="PROSITE" id="PS50011">
    <property type="entry name" value="PROTEIN_KINASE_DOM"/>
    <property type="match status" value="1"/>
</dbReference>
<dbReference type="GO" id="GO:0005524">
    <property type="term" value="F:ATP binding"/>
    <property type="evidence" value="ECO:0007669"/>
    <property type="project" value="InterPro"/>
</dbReference>
<dbReference type="GO" id="GO:0004672">
    <property type="term" value="F:protein kinase activity"/>
    <property type="evidence" value="ECO:0007669"/>
    <property type="project" value="InterPro"/>
</dbReference>
<feature type="domain" description="Protein kinase" evidence="1">
    <location>
        <begin position="20"/>
        <end position="346"/>
    </location>
</feature>
<organism evidence="2 3">
    <name type="scientific">Xylona heveae (strain CBS 132557 / TC161)</name>
    <dbReference type="NCBI Taxonomy" id="1328760"/>
    <lineage>
        <taxon>Eukaryota</taxon>
        <taxon>Fungi</taxon>
        <taxon>Dikarya</taxon>
        <taxon>Ascomycota</taxon>
        <taxon>Pezizomycotina</taxon>
        <taxon>Xylonomycetes</taxon>
        <taxon>Xylonales</taxon>
        <taxon>Xylonaceae</taxon>
        <taxon>Xylona</taxon>
    </lineage>
</organism>
<dbReference type="InterPro" id="IPR000719">
    <property type="entry name" value="Prot_kinase_dom"/>
</dbReference>
<evidence type="ECO:0000259" key="1">
    <source>
        <dbReference type="PROSITE" id="PS50011"/>
    </source>
</evidence>
<dbReference type="EMBL" id="KV407463">
    <property type="protein sequence ID" value="KZF20317.1"/>
    <property type="molecule type" value="Genomic_DNA"/>
</dbReference>
<dbReference type="Proteomes" id="UP000076632">
    <property type="component" value="Unassembled WGS sequence"/>
</dbReference>
<keyword evidence="2" id="KW-0418">Kinase</keyword>
<dbReference type="InterPro" id="IPR011009">
    <property type="entry name" value="Kinase-like_dom_sf"/>
</dbReference>
<dbReference type="InParanoid" id="A0A165ADX1"/>
<dbReference type="Pfam" id="PF00069">
    <property type="entry name" value="Pkinase"/>
    <property type="match status" value="1"/>
</dbReference>
<proteinExistence type="predicted"/>
<evidence type="ECO:0000313" key="2">
    <source>
        <dbReference type="EMBL" id="KZF20317.1"/>
    </source>
</evidence>
<dbReference type="Gene3D" id="1.10.510.10">
    <property type="entry name" value="Transferase(Phosphotransferase) domain 1"/>
    <property type="match status" value="1"/>
</dbReference>
<dbReference type="SUPFAM" id="SSF56112">
    <property type="entry name" value="Protein kinase-like (PK-like)"/>
    <property type="match status" value="1"/>
</dbReference>
<accession>A0A165ADX1</accession>
<name>A0A165ADX1_XYLHT</name>
<evidence type="ECO:0000313" key="3">
    <source>
        <dbReference type="Proteomes" id="UP000076632"/>
    </source>
</evidence>
<dbReference type="GeneID" id="28901432"/>
<gene>
    <name evidence="2" type="ORF">L228DRAFT_285036</name>
</gene>
<dbReference type="STRING" id="1328760.A0A165ADX1"/>
<keyword evidence="2" id="KW-0808">Transferase</keyword>
<dbReference type="AlphaFoldDB" id="A0A165ADX1"/>
<dbReference type="SMART" id="SM00220">
    <property type="entry name" value="S_TKc"/>
    <property type="match status" value="1"/>
</dbReference>